<proteinExistence type="predicted"/>
<keyword evidence="2" id="KW-1185">Reference proteome</keyword>
<evidence type="ECO:0000313" key="2">
    <source>
        <dbReference type="Proteomes" id="UP000185934"/>
    </source>
</evidence>
<dbReference type="AlphaFoldDB" id="A0A1P8FA49"/>
<gene>
    <name evidence="1" type="ORF">Dform_02011</name>
</gene>
<protein>
    <submittedName>
        <fullName evidence="1">Uncharacterized protein</fullName>
    </submittedName>
</protein>
<dbReference type="Proteomes" id="UP000185934">
    <property type="component" value="Chromosome"/>
</dbReference>
<name>A0A1P8FA49_9CHLR</name>
<reference evidence="2" key="1">
    <citation type="submission" date="2016-11" db="EMBL/GenBank/DDBJ databases">
        <title>Dehalogenimonas formicexedens sp. nov., a chlorinated alkane respiring bacterium isolated from contaminated groundwater.</title>
        <authorList>
            <person name="Key T.A."/>
            <person name="Bowman K.S."/>
            <person name="Lee I."/>
            <person name="Chun J."/>
            <person name="Albuquerque L."/>
            <person name="da Costa M.S."/>
            <person name="Rainey F.A."/>
            <person name="Moe W.M."/>
        </authorList>
    </citation>
    <scope>NUCLEOTIDE SEQUENCE [LARGE SCALE GENOMIC DNA]</scope>
    <source>
        <strain evidence="2">NSZ-14</strain>
    </source>
</reference>
<evidence type="ECO:0000313" key="1">
    <source>
        <dbReference type="EMBL" id="APV45324.1"/>
    </source>
</evidence>
<organism evidence="1 2">
    <name type="scientific">Dehalogenimonas formicexedens</name>
    <dbReference type="NCBI Taxonomy" id="1839801"/>
    <lineage>
        <taxon>Bacteria</taxon>
        <taxon>Bacillati</taxon>
        <taxon>Chloroflexota</taxon>
        <taxon>Dehalococcoidia</taxon>
        <taxon>Dehalococcoidales</taxon>
        <taxon>Dehalococcoidaceae</taxon>
        <taxon>Dehalogenimonas</taxon>
    </lineage>
</organism>
<accession>A0A1P8FA49</accession>
<dbReference type="KEGG" id="dfo:Dform_02011"/>
<dbReference type="EMBL" id="CP018258">
    <property type="protein sequence ID" value="APV45324.1"/>
    <property type="molecule type" value="Genomic_DNA"/>
</dbReference>
<sequence>MRLSVHFKNIVKPAGQISEPIYHAKHIFTTLNGLFVGWMETLPQVKCVQSRTIITLFGCFTSI</sequence>